<organism evidence="2 3">
    <name type="scientific">Pyronema omphalodes (strain CBS 100304)</name>
    <name type="common">Pyronema confluens</name>
    <dbReference type="NCBI Taxonomy" id="1076935"/>
    <lineage>
        <taxon>Eukaryota</taxon>
        <taxon>Fungi</taxon>
        <taxon>Dikarya</taxon>
        <taxon>Ascomycota</taxon>
        <taxon>Pezizomycotina</taxon>
        <taxon>Pezizomycetes</taxon>
        <taxon>Pezizales</taxon>
        <taxon>Pyronemataceae</taxon>
        <taxon>Pyronema</taxon>
    </lineage>
</organism>
<dbReference type="Proteomes" id="UP000018144">
    <property type="component" value="Unassembled WGS sequence"/>
</dbReference>
<dbReference type="EMBL" id="HF936265">
    <property type="protein sequence ID" value="CCX15914.1"/>
    <property type="molecule type" value="Genomic_DNA"/>
</dbReference>
<reference evidence="2 3" key="1">
    <citation type="journal article" date="2013" name="PLoS Genet.">
        <title>The genome and development-dependent transcriptomes of Pyronema confluens: a window into fungal evolution.</title>
        <authorList>
            <person name="Traeger S."/>
            <person name="Altegoer F."/>
            <person name="Freitag M."/>
            <person name="Gabaldon T."/>
            <person name="Kempken F."/>
            <person name="Kumar A."/>
            <person name="Marcet-Houben M."/>
            <person name="Poggeler S."/>
            <person name="Stajich J.E."/>
            <person name="Nowrousian M."/>
        </authorList>
    </citation>
    <scope>NUCLEOTIDE SEQUENCE [LARGE SCALE GENOMIC DNA]</scope>
    <source>
        <strain evidence="3">CBS 100304</strain>
        <tissue evidence="2">Vegetative mycelium</tissue>
    </source>
</reference>
<dbReference type="AlphaFoldDB" id="U4LHF3"/>
<evidence type="ECO:0000256" key="1">
    <source>
        <dbReference type="SAM" id="MobiDB-lite"/>
    </source>
</evidence>
<name>U4LHF3_PYROM</name>
<evidence type="ECO:0000313" key="3">
    <source>
        <dbReference type="Proteomes" id="UP000018144"/>
    </source>
</evidence>
<feature type="compositionally biased region" description="Low complexity" evidence="1">
    <location>
        <begin position="1"/>
        <end position="16"/>
    </location>
</feature>
<keyword evidence="3" id="KW-1185">Reference proteome</keyword>
<sequence>MNNQTPQSTSTASSQTPTPPNPPGCNCASCTCQPTCDCCIPTCDDKHQEAKPDSDWVLSDEDAARYDRLFWAFWGSWGG</sequence>
<proteinExistence type="predicted"/>
<protein>
    <submittedName>
        <fullName evidence="2">Uncharacterized protein</fullName>
    </submittedName>
</protein>
<accession>U4LHF3</accession>
<gene>
    <name evidence="2" type="ORF">PCON_02373</name>
</gene>
<evidence type="ECO:0000313" key="2">
    <source>
        <dbReference type="EMBL" id="CCX15914.1"/>
    </source>
</evidence>
<feature type="region of interest" description="Disordered" evidence="1">
    <location>
        <begin position="1"/>
        <end position="23"/>
    </location>
</feature>